<dbReference type="PRINTS" id="PR00813">
    <property type="entry name" value="BCTERIALGSPG"/>
</dbReference>
<dbReference type="Proteomes" id="UP000520592">
    <property type="component" value="Unassembled WGS sequence"/>
</dbReference>
<dbReference type="Pfam" id="PF07963">
    <property type="entry name" value="N_methyl"/>
    <property type="match status" value="1"/>
</dbReference>
<feature type="transmembrane region" description="Helical" evidence="2">
    <location>
        <begin position="12"/>
        <end position="35"/>
    </location>
</feature>
<proteinExistence type="predicted"/>
<evidence type="ECO:0000313" key="3">
    <source>
        <dbReference type="EMBL" id="NWC36934.1"/>
    </source>
</evidence>
<dbReference type="InterPro" id="IPR012902">
    <property type="entry name" value="N_methyl_site"/>
</dbReference>
<evidence type="ECO:0000256" key="1">
    <source>
        <dbReference type="ARBA" id="ARBA00022481"/>
    </source>
</evidence>
<evidence type="ECO:0000313" key="4">
    <source>
        <dbReference type="Proteomes" id="UP000520592"/>
    </source>
</evidence>
<evidence type="ECO:0000256" key="2">
    <source>
        <dbReference type="SAM" id="Phobius"/>
    </source>
</evidence>
<keyword evidence="2" id="KW-0812">Transmembrane</keyword>
<dbReference type="GO" id="GO:0015627">
    <property type="term" value="C:type II protein secretion system complex"/>
    <property type="evidence" value="ECO:0007669"/>
    <property type="project" value="InterPro"/>
</dbReference>
<organism evidence="3 4">
    <name type="scientific">Pseudomonas gingeri</name>
    <dbReference type="NCBI Taxonomy" id="117681"/>
    <lineage>
        <taxon>Bacteria</taxon>
        <taxon>Pseudomonadati</taxon>
        <taxon>Pseudomonadota</taxon>
        <taxon>Gammaproteobacteria</taxon>
        <taxon>Pseudomonadales</taxon>
        <taxon>Pseudomonadaceae</taxon>
        <taxon>Pseudomonas</taxon>
    </lineage>
</organism>
<dbReference type="Gene3D" id="3.30.700.10">
    <property type="entry name" value="Glycoprotein, Type 4 Pilin"/>
    <property type="match status" value="1"/>
</dbReference>
<dbReference type="InterPro" id="IPR045584">
    <property type="entry name" value="Pilin-like"/>
</dbReference>
<dbReference type="SUPFAM" id="SSF54523">
    <property type="entry name" value="Pili subunits"/>
    <property type="match status" value="1"/>
</dbReference>
<keyword evidence="2" id="KW-0472">Membrane</keyword>
<accession>A0A7Y8CPC7</accession>
<dbReference type="EMBL" id="JACAQD010000049">
    <property type="protein sequence ID" value="NWC36934.1"/>
    <property type="molecule type" value="Genomic_DNA"/>
</dbReference>
<gene>
    <name evidence="3" type="ORF">HX876_31755</name>
</gene>
<dbReference type="PANTHER" id="PTHR30093">
    <property type="entry name" value="GENERAL SECRETION PATHWAY PROTEIN G"/>
    <property type="match status" value="1"/>
</dbReference>
<dbReference type="GO" id="GO:0015628">
    <property type="term" value="P:protein secretion by the type II secretion system"/>
    <property type="evidence" value="ECO:0007669"/>
    <property type="project" value="InterPro"/>
</dbReference>
<dbReference type="InterPro" id="IPR000983">
    <property type="entry name" value="Bac_GSPG_pilin"/>
</dbReference>
<dbReference type="AlphaFoldDB" id="A0A7Y8CPC7"/>
<dbReference type="RefSeq" id="WP_177060534.1">
    <property type="nucleotide sequence ID" value="NZ_JACAPB010000030.1"/>
</dbReference>
<sequence>MSTKHSRKQAGFTLIEMLVTVAIVAILAAIAVPAYSSYVTKSNIKAAESDLVALSLNLENFYQKQLVYPASGASGTTQIQCVLASSASPCTAPASGWQPSQSSKFSYSLSSNATTYTVTATGTSGNVNGCTITLTQDNTRSIASCSSYNGNWL</sequence>
<dbReference type="Pfam" id="PF16732">
    <property type="entry name" value="ComP_DUS"/>
    <property type="match status" value="1"/>
</dbReference>
<dbReference type="GO" id="GO:0043683">
    <property type="term" value="P:type IV pilus assembly"/>
    <property type="evidence" value="ECO:0007669"/>
    <property type="project" value="InterPro"/>
</dbReference>
<protein>
    <submittedName>
        <fullName evidence="3">Prepilin-type N-terminal cleavage/methylation domain-containing protein</fullName>
    </submittedName>
</protein>
<comment type="caution">
    <text evidence="3">The sequence shown here is derived from an EMBL/GenBank/DDBJ whole genome shotgun (WGS) entry which is preliminary data.</text>
</comment>
<name>A0A7Y8CPC7_9PSED</name>
<keyword evidence="1" id="KW-0488">Methylation</keyword>
<keyword evidence="2" id="KW-1133">Transmembrane helix</keyword>
<dbReference type="InterPro" id="IPR031982">
    <property type="entry name" value="PilE-like"/>
</dbReference>
<dbReference type="NCBIfam" id="TIGR02532">
    <property type="entry name" value="IV_pilin_GFxxxE"/>
    <property type="match status" value="1"/>
</dbReference>
<dbReference type="PROSITE" id="PS00409">
    <property type="entry name" value="PROKAR_NTER_METHYL"/>
    <property type="match status" value="1"/>
</dbReference>
<dbReference type="PANTHER" id="PTHR30093:SF47">
    <property type="entry name" value="TYPE IV PILUS NON-CORE MINOR PILIN PILE"/>
    <property type="match status" value="1"/>
</dbReference>
<reference evidence="3 4" key="1">
    <citation type="submission" date="2020-04" db="EMBL/GenBank/DDBJ databases">
        <title>Molecular characterization of pseudomonads from Agaricus bisporus reveal novel blotch 2 pathogens in Western Europe.</title>
        <authorList>
            <person name="Taparia T."/>
            <person name="Krijger M."/>
            <person name="Haynes E."/>
            <person name="Elpinstone J.G."/>
            <person name="Noble R."/>
            <person name="Van Der Wolf J."/>
        </authorList>
    </citation>
    <scope>NUCLEOTIDE SEQUENCE [LARGE SCALE GENOMIC DNA]</scope>
    <source>
        <strain evidence="3 4">IPO3737</strain>
    </source>
</reference>